<evidence type="ECO:0000313" key="2">
    <source>
        <dbReference type="Proteomes" id="UP000006339"/>
    </source>
</evidence>
<sequence length="248" mass="28535">MSKKEKALIKFNSLINEIEPIRDAGSSSSLFAEWKNDVTSAIRYFFGNESPHLLTFNKIGYMPMSFTLGGDNRIYLKNALNTGLNQAKGLLKSIIKEITDYWEEDQKSMTESVIKKCNPIIDQNKIFAIMSFEPEMEHIYEGMRAAGLICGLEVIRVKDEVGDYKITDKIIELITKSKFVIADLTNERPNVYFELGFARGIEKRVITTAKKGTNLHFDVKDWTCIFYNDSREIEKELVMVIKQYLKEN</sequence>
<protein>
    <submittedName>
        <fullName evidence="1">Uncharacterized protein</fullName>
    </submittedName>
</protein>
<name>A0A828YB40_9LEPT</name>
<gene>
    <name evidence="1" type="ORF">LEP1GSC131_3109</name>
</gene>
<reference evidence="1" key="1">
    <citation type="submission" date="2012-10" db="EMBL/GenBank/DDBJ databases">
        <authorList>
            <person name="Harkins D.M."/>
            <person name="Durkin A.S."/>
            <person name="Brinkac L.M."/>
            <person name="Selengut J.D."/>
            <person name="Sanka R."/>
            <person name="DePew J."/>
            <person name="Purushe J."/>
            <person name="Picardeau M."/>
            <person name="Werts C."/>
            <person name="Goarant C."/>
            <person name="Vinetz J.M."/>
            <person name="Sutton G.G."/>
            <person name="Nelson W.C."/>
            <person name="Fouts D.E."/>
        </authorList>
    </citation>
    <scope>NUCLEOTIDE SEQUENCE [LARGE SCALE GENOMIC DNA]</scope>
    <source>
        <strain evidence="1">200802841</strain>
    </source>
</reference>
<dbReference type="AlphaFoldDB" id="A0A828YB40"/>
<proteinExistence type="predicted"/>
<comment type="caution">
    <text evidence="1">The sequence shown here is derived from an EMBL/GenBank/DDBJ whole genome shotgun (WGS) entry which is preliminary data.</text>
</comment>
<accession>A0A828YB40</accession>
<dbReference type="Proteomes" id="UP000006339">
    <property type="component" value="Unassembled WGS sequence"/>
</dbReference>
<dbReference type="Gene3D" id="3.40.50.450">
    <property type="match status" value="1"/>
</dbReference>
<dbReference type="RefSeq" id="WP_004769392.1">
    <property type="nucleotide sequence ID" value="NZ_AKWH02000004.1"/>
</dbReference>
<keyword evidence="2" id="KW-1185">Reference proteome</keyword>
<dbReference type="EMBL" id="AKWH02000004">
    <property type="protein sequence ID" value="EKO53770.1"/>
    <property type="molecule type" value="Genomic_DNA"/>
</dbReference>
<evidence type="ECO:0000313" key="1">
    <source>
        <dbReference type="EMBL" id="EKO53770.1"/>
    </source>
</evidence>
<organism evidence="1 2">
    <name type="scientific">Leptospira kirschneri str. 200802841</name>
    <dbReference type="NCBI Taxonomy" id="1193047"/>
    <lineage>
        <taxon>Bacteria</taxon>
        <taxon>Pseudomonadati</taxon>
        <taxon>Spirochaetota</taxon>
        <taxon>Spirochaetia</taxon>
        <taxon>Leptospirales</taxon>
        <taxon>Leptospiraceae</taxon>
        <taxon>Leptospira</taxon>
    </lineage>
</organism>